<proteinExistence type="predicted"/>
<reference evidence="3" key="1">
    <citation type="submission" date="2017-08" db="EMBL/GenBank/DDBJ databases">
        <authorList>
            <person name="Varghese N."/>
            <person name="Submissions S."/>
        </authorList>
    </citation>
    <scope>NUCLEOTIDE SEQUENCE [LARGE SCALE GENOMIC DNA]</scope>
    <source>
        <strain evidence="3">AP-Melu-1000-B4</strain>
    </source>
</reference>
<dbReference type="AlphaFoldDB" id="A0A240E1H1"/>
<keyword evidence="3" id="KW-1185">Reference proteome</keyword>
<evidence type="ECO:0000313" key="2">
    <source>
        <dbReference type="EMBL" id="SNX28764.1"/>
    </source>
</evidence>
<feature type="chain" id="PRO_5012534579" evidence="1">
    <location>
        <begin position="28"/>
        <end position="192"/>
    </location>
</feature>
<dbReference type="RefSeq" id="WP_096673165.1">
    <property type="nucleotide sequence ID" value="NZ_OANS01000003.1"/>
</dbReference>
<keyword evidence="1" id="KW-0732">Signal</keyword>
<feature type="signal peptide" evidence="1">
    <location>
        <begin position="1"/>
        <end position="27"/>
    </location>
</feature>
<dbReference type="Proteomes" id="UP000218069">
    <property type="component" value="Unassembled WGS sequence"/>
</dbReference>
<accession>A0A240E1H1</accession>
<sequence length="192" mass="20585">MLHIDKLRINNLALSCLLCISSSFAFAADDDTAAATPVQLRATQTRKFTKPMDEVASAIKNGGEDMGATCTIYQAPGATAANGSFTRMEGSCRMNTKQADTAGATAAAFIPFIGGLVSAGMASVAQDDMMKQVSNIKYEVVATNPKETTVRMRIYNLKGEQITKPDLYSLEFKKIGDALFVQAIELTPAEQK</sequence>
<evidence type="ECO:0000313" key="3">
    <source>
        <dbReference type="Proteomes" id="UP000218069"/>
    </source>
</evidence>
<gene>
    <name evidence="2" type="ORF">SAMN06295945_1111</name>
</gene>
<dbReference type="EMBL" id="OANS01000003">
    <property type="protein sequence ID" value="SNX28764.1"/>
    <property type="molecule type" value="Genomic_DNA"/>
</dbReference>
<evidence type="ECO:0000256" key="1">
    <source>
        <dbReference type="SAM" id="SignalP"/>
    </source>
</evidence>
<organism evidence="2 3">
    <name type="scientific">Polynucleobacter meluiroseus</name>
    <dbReference type="NCBI Taxonomy" id="1938814"/>
    <lineage>
        <taxon>Bacteria</taxon>
        <taxon>Pseudomonadati</taxon>
        <taxon>Pseudomonadota</taxon>
        <taxon>Betaproteobacteria</taxon>
        <taxon>Burkholderiales</taxon>
        <taxon>Burkholderiaceae</taxon>
        <taxon>Polynucleobacter</taxon>
    </lineage>
</organism>
<name>A0A240E1H1_9BURK</name>
<protein>
    <submittedName>
        <fullName evidence="2">Uncharacterized protein</fullName>
    </submittedName>
</protein>